<reference evidence="4" key="1">
    <citation type="submission" date="2017-02" db="EMBL/GenBank/DDBJ databases">
        <authorList>
            <person name="Tafer H."/>
            <person name="Lopandic K."/>
        </authorList>
    </citation>
    <scope>NUCLEOTIDE SEQUENCE [LARGE SCALE GENOMIC DNA]</scope>
    <source>
        <strain evidence="4">CBS 366.77</strain>
    </source>
</reference>
<protein>
    <submittedName>
        <fullName evidence="3">Uncharacterized protein</fullName>
    </submittedName>
</protein>
<comment type="caution">
    <text evidence="3">The sequence shown here is derived from an EMBL/GenBank/DDBJ whole genome shotgun (WGS) entry which is preliminary data.</text>
</comment>
<dbReference type="GO" id="GO:0005634">
    <property type="term" value="C:nucleus"/>
    <property type="evidence" value="ECO:0007669"/>
    <property type="project" value="UniProtKB-SubCell"/>
</dbReference>
<dbReference type="EMBL" id="MVGC01000198">
    <property type="protein sequence ID" value="RJE21912.1"/>
    <property type="molecule type" value="Genomic_DNA"/>
</dbReference>
<dbReference type="AlphaFoldDB" id="A0A3A2ZFN9"/>
<dbReference type="Pfam" id="PF11951">
    <property type="entry name" value="Fungal_trans_2"/>
    <property type="match status" value="1"/>
</dbReference>
<dbReference type="InterPro" id="IPR021858">
    <property type="entry name" value="Fun_TF"/>
</dbReference>
<name>A0A3A2ZFN9_9EURO</name>
<organism evidence="3 4">
    <name type="scientific">Aspergillus sclerotialis</name>
    <dbReference type="NCBI Taxonomy" id="2070753"/>
    <lineage>
        <taxon>Eukaryota</taxon>
        <taxon>Fungi</taxon>
        <taxon>Dikarya</taxon>
        <taxon>Ascomycota</taxon>
        <taxon>Pezizomycotina</taxon>
        <taxon>Eurotiomycetes</taxon>
        <taxon>Eurotiomycetidae</taxon>
        <taxon>Eurotiales</taxon>
        <taxon>Aspergillaceae</taxon>
        <taxon>Aspergillus</taxon>
        <taxon>Aspergillus subgen. Polypaecilum</taxon>
    </lineage>
</organism>
<keyword evidence="4" id="KW-1185">Reference proteome</keyword>
<evidence type="ECO:0000256" key="1">
    <source>
        <dbReference type="ARBA" id="ARBA00004123"/>
    </source>
</evidence>
<evidence type="ECO:0000313" key="4">
    <source>
        <dbReference type="Proteomes" id="UP000266188"/>
    </source>
</evidence>
<comment type="subcellular location">
    <subcellularLocation>
        <location evidence="1">Nucleus</location>
    </subcellularLocation>
</comment>
<dbReference type="PANTHER" id="PTHR37534:SF46">
    <property type="entry name" value="ZN(II)2CYS6 TRANSCRIPTION FACTOR (EUROFUNG)"/>
    <property type="match status" value="1"/>
</dbReference>
<evidence type="ECO:0000313" key="3">
    <source>
        <dbReference type="EMBL" id="RJE21912.1"/>
    </source>
</evidence>
<proteinExistence type="predicted"/>
<dbReference type="Proteomes" id="UP000266188">
    <property type="component" value="Unassembled WGS sequence"/>
</dbReference>
<evidence type="ECO:0000256" key="2">
    <source>
        <dbReference type="ARBA" id="ARBA00023242"/>
    </source>
</evidence>
<dbReference type="OrthoDB" id="187139at2759"/>
<dbReference type="PANTHER" id="PTHR37534">
    <property type="entry name" value="TRANSCRIPTIONAL ACTIVATOR PROTEIN UGA3"/>
    <property type="match status" value="1"/>
</dbReference>
<sequence length="304" mass="34216">MSVSATHLATRYESFRIPSILYRDRVLNGLINSIHAQDGFQMTTLATIIMLNIHEVFEADAESWVKHLKAAGTFVRNYLQKCENPDTSTRMLFDIFLYHNALALISTKQSDLFMEYYTSNSWCALKDRSAFLASVDTLLSLVARLSVFATNPNVSNSDSERNPELSVIHRKLQLWSPPDDISDDARNTAEAMRHAALLYYNQLACPFGASNAVITSYQAIIDHLREISIFSPAVASHLWPLYTAGAASRHLNGTNDDREFISNRLSQMQASRSIKSIDRVRECLEKLWLGSGAEVDSRTSLVLF</sequence>
<keyword evidence="2" id="KW-0539">Nucleus</keyword>
<accession>A0A3A2ZFN9</accession>
<gene>
    <name evidence="3" type="ORF">PHISCL_05757</name>
</gene>